<sequence length="417" mass="46561">MDRYHSPGIAVAVIHDQDIIYSEALGYVDVENKIPSTIDTKYPILSVSKTFTATMLMQLKAKQVVRLDDDVRKYLPEYKHAATLLQLATHTSGLPRNTQADLAFMQSIDRWIMGASKDTAIIASTRQAMLQSLPFITTEYPAYDLLSYSDRHYSNLGYSMLGFALERAAKTAYTTYVKQHIMQPLGMRSSGFLQDADNPKVAAGYHYNDSTKSVTRTPVFVPNSAMPAGGVYSTARDLAKYISFQFRDDAAANQILPATDKAMMRAFNIGWKPAYPFVMHEGAMLGYRCEVFFSPALKLGWVILTNVSDFEFNRINAIFSQLLTPVFNKKADTDLRKYTGTYKLAGGAGSLDISIRNGQLYSTYLAELGNVPLTPTGDNHFQVKVPGTSFSLGYDFITNAVSQKMILNLDQFMWVKE</sequence>
<dbReference type="PANTHER" id="PTHR46825:SF9">
    <property type="entry name" value="BETA-LACTAMASE-RELATED DOMAIN-CONTAINING PROTEIN"/>
    <property type="match status" value="1"/>
</dbReference>
<keyword evidence="3" id="KW-1185">Reference proteome</keyword>
<accession>A0A1H7RJC3</accession>
<dbReference type="AlphaFoldDB" id="A0A1H7RJC3"/>
<dbReference type="InterPro" id="IPR050491">
    <property type="entry name" value="AmpC-like"/>
</dbReference>
<dbReference type="InterPro" id="IPR001466">
    <property type="entry name" value="Beta-lactam-related"/>
</dbReference>
<dbReference type="InterPro" id="IPR012338">
    <property type="entry name" value="Beta-lactam/transpept-like"/>
</dbReference>
<dbReference type="Gene3D" id="3.40.710.10">
    <property type="entry name" value="DD-peptidase/beta-lactamase superfamily"/>
    <property type="match status" value="1"/>
</dbReference>
<gene>
    <name evidence="2" type="ORF">SAMN04488505_102655</name>
</gene>
<dbReference type="SUPFAM" id="SSF56601">
    <property type="entry name" value="beta-lactamase/transpeptidase-like"/>
    <property type="match status" value="1"/>
</dbReference>
<dbReference type="EMBL" id="FOBB01000002">
    <property type="protein sequence ID" value="SEL60272.1"/>
    <property type="molecule type" value="Genomic_DNA"/>
</dbReference>
<dbReference type="Pfam" id="PF00144">
    <property type="entry name" value="Beta-lactamase"/>
    <property type="match status" value="1"/>
</dbReference>
<proteinExistence type="predicted"/>
<dbReference type="Proteomes" id="UP000198984">
    <property type="component" value="Unassembled WGS sequence"/>
</dbReference>
<evidence type="ECO:0000313" key="3">
    <source>
        <dbReference type="Proteomes" id="UP000198984"/>
    </source>
</evidence>
<name>A0A1H7RJC3_9BACT</name>
<protein>
    <submittedName>
        <fullName evidence="2">CubicO group peptidase, beta-lactamase class C family</fullName>
    </submittedName>
</protein>
<organism evidence="2 3">
    <name type="scientific">Chitinophaga rupis</name>
    <dbReference type="NCBI Taxonomy" id="573321"/>
    <lineage>
        <taxon>Bacteria</taxon>
        <taxon>Pseudomonadati</taxon>
        <taxon>Bacteroidota</taxon>
        <taxon>Chitinophagia</taxon>
        <taxon>Chitinophagales</taxon>
        <taxon>Chitinophagaceae</taxon>
        <taxon>Chitinophaga</taxon>
    </lineage>
</organism>
<dbReference type="STRING" id="573321.SAMN04488505_102655"/>
<feature type="domain" description="Beta-lactamase-related" evidence="1">
    <location>
        <begin position="1"/>
        <end position="310"/>
    </location>
</feature>
<dbReference type="PANTHER" id="PTHR46825">
    <property type="entry name" value="D-ALANYL-D-ALANINE-CARBOXYPEPTIDASE/ENDOPEPTIDASE AMPH"/>
    <property type="match status" value="1"/>
</dbReference>
<evidence type="ECO:0000313" key="2">
    <source>
        <dbReference type="EMBL" id="SEL60272.1"/>
    </source>
</evidence>
<reference evidence="2 3" key="1">
    <citation type="submission" date="2016-10" db="EMBL/GenBank/DDBJ databases">
        <authorList>
            <person name="de Groot N.N."/>
        </authorList>
    </citation>
    <scope>NUCLEOTIDE SEQUENCE [LARGE SCALE GENOMIC DNA]</scope>
    <source>
        <strain evidence="2 3">DSM 21039</strain>
    </source>
</reference>
<evidence type="ECO:0000259" key="1">
    <source>
        <dbReference type="Pfam" id="PF00144"/>
    </source>
</evidence>